<gene>
    <name evidence="2" type="ORF">BW737_014440</name>
</gene>
<feature type="compositionally biased region" description="Basic and acidic residues" evidence="1">
    <location>
        <begin position="165"/>
        <end position="175"/>
    </location>
</feature>
<keyword evidence="3" id="KW-1185">Reference proteome</keyword>
<evidence type="ECO:0000313" key="3">
    <source>
        <dbReference type="Proteomes" id="UP000194577"/>
    </source>
</evidence>
<feature type="region of interest" description="Disordered" evidence="1">
    <location>
        <begin position="162"/>
        <end position="195"/>
    </location>
</feature>
<proteinExistence type="predicted"/>
<sequence length="195" mass="21203">MTTRADAGDDLLRILDELDELVSTARSLPMSSSAIVSRQEALDLIDRARQAVPTAVHRAEEIVADADAVLAQGREESRRILNHAQEEAERLVAGENIVRMANDRADAIISTAEERAARLRHGADDYSDRSLAALQTEIDKLAEQVQAGRDALAARLETAAADAADAEREQQEANRHFAGWSVDPAAARNWSKGGR</sequence>
<organism evidence="2 3">
    <name type="scientific">Actinomyces ruminis</name>
    <dbReference type="NCBI Taxonomy" id="1937003"/>
    <lineage>
        <taxon>Bacteria</taxon>
        <taxon>Bacillati</taxon>
        <taxon>Actinomycetota</taxon>
        <taxon>Actinomycetes</taxon>
        <taxon>Actinomycetales</taxon>
        <taxon>Actinomycetaceae</taxon>
        <taxon>Actinomyces</taxon>
    </lineage>
</organism>
<dbReference type="Proteomes" id="UP000194577">
    <property type="component" value="Unassembled WGS sequence"/>
</dbReference>
<evidence type="ECO:0000313" key="2">
    <source>
        <dbReference type="EMBL" id="PHP51793.1"/>
    </source>
</evidence>
<comment type="caution">
    <text evidence="2">The sequence shown here is derived from an EMBL/GenBank/DDBJ whole genome shotgun (WGS) entry which is preliminary data.</text>
</comment>
<dbReference type="EMBL" id="MTPX02000079">
    <property type="protein sequence ID" value="PHP51793.1"/>
    <property type="molecule type" value="Genomic_DNA"/>
</dbReference>
<accession>A0ABX4M8L9</accession>
<reference evidence="2 3" key="1">
    <citation type="submission" date="2017-10" db="EMBL/GenBank/DDBJ databases">
        <title>Draft genome sequence of cellulolytic Actinomyces sp CtC72 isolated from cattle rumen fluid.</title>
        <authorList>
            <person name="Joshi A.J."/>
            <person name="Vasudevan G."/>
            <person name="Lanjekar V.B."/>
            <person name="Hivarkar S."/>
            <person name="Engineer A."/>
            <person name="Pore S.D."/>
            <person name="Dhakephalkar P.K."/>
            <person name="Dagar S."/>
        </authorList>
    </citation>
    <scope>NUCLEOTIDE SEQUENCE [LARGE SCALE GENOMIC DNA]</scope>
    <source>
        <strain evidence="3">CtC72</strain>
    </source>
</reference>
<dbReference type="RefSeq" id="WP_086616031.1">
    <property type="nucleotide sequence ID" value="NZ_MTPX02000079.1"/>
</dbReference>
<evidence type="ECO:0000256" key="1">
    <source>
        <dbReference type="SAM" id="MobiDB-lite"/>
    </source>
</evidence>
<name>A0ABX4M8L9_9ACTO</name>
<protein>
    <submittedName>
        <fullName evidence="2">ATPase</fullName>
    </submittedName>
</protein>